<organism evidence="1 2">
    <name type="scientific">Melastoma candidum</name>
    <dbReference type="NCBI Taxonomy" id="119954"/>
    <lineage>
        <taxon>Eukaryota</taxon>
        <taxon>Viridiplantae</taxon>
        <taxon>Streptophyta</taxon>
        <taxon>Embryophyta</taxon>
        <taxon>Tracheophyta</taxon>
        <taxon>Spermatophyta</taxon>
        <taxon>Magnoliopsida</taxon>
        <taxon>eudicotyledons</taxon>
        <taxon>Gunneridae</taxon>
        <taxon>Pentapetalae</taxon>
        <taxon>rosids</taxon>
        <taxon>malvids</taxon>
        <taxon>Myrtales</taxon>
        <taxon>Melastomataceae</taxon>
        <taxon>Melastomatoideae</taxon>
        <taxon>Melastomateae</taxon>
        <taxon>Melastoma</taxon>
    </lineage>
</organism>
<dbReference type="EMBL" id="CM042889">
    <property type="protein sequence ID" value="KAI4321324.1"/>
    <property type="molecule type" value="Genomic_DNA"/>
</dbReference>
<reference evidence="2" key="1">
    <citation type="journal article" date="2023" name="Front. Plant Sci.">
        <title>Chromosomal-level genome assembly of Melastoma candidum provides insights into trichome evolution.</title>
        <authorList>
            <person name="Zhong Y."/>
            <person name="Wu W."/>
            <person name="Sun C."/>
            <person name="Zou P."/>
            <person name="Liu Y."/>
            <person name="Dai S."/>
            <person name="Zhou R."/>
        </authorList>
    </citation>
    <scope>NUCLEOTIDE SEQUENCE [LARGE SCALE GENOMIC DNA]</scope>
</reference>
<sequence>MGRGRVELKRIENKVSRQVTFSKRRTGLFKKAREISVLCDAEVGLIVFSPKGKLFECSTDSCMESILERYEKYTCPERNVFTDESKMRGSWTVEHTKLVAKIEVLQRNIRNLAGEGLDSLNLRELNYLEQQLDTALRRLRNKKNQAMHESIAKMRKKVNGNEKDLMEQCLDQNQQQQNFEVPPNSTTASTDNFVLPALSLHPFLAIGPSYHKGENTEEHNSTHATTSLTPSWMMNDDLNN</sequence>
<evidence type="ECO:0000313" key="2">
    <source>
        <dbReference type="Proteomes" id="UP001057402"/>
    </source>
</evidence>
<evidence type="ECO:0000313" key="1">
    <source>
        <dbReference type="EMBL" id="KAI4321324.1"/>
    </source>
</evidence>
<protein>
    <submittedName>
        <fullName evidence="1">Uncharacterized protein</fullName>
    </submittedName>
</protein>
<name>A0ACB9MDB1_9MYRT</name>
<comment type="caution">
    <text evidence="1">The sequence shown here is derived from an EMBL/GenBank/DDBJ whole genome shotgun (WGS) entry which is preliminary data.</text>
</comment>
<keyword evidence="2" id="KW-1185">Reference proteome</keyword>
<accession>A0ACB9MDB1</accession>
<dbReference type="Proteomes" id="UP001057402">
    <property type="component" value="Chromosome 10"/>
</dbReference>
<proteinExistence type="predicted"/>
<gene>
    <name evidence="1" type="ORF">MLD38_034721</name>
</gene>